<protein>
    <submittedName>
        <fullName evidence="1">Uncharacterized protein</fullName>
    </submittedName>
</protein>
<proteinExistence type="predicted"/>
<dbReference type="Proteomes" id="UP000604117">
    <property type="component" value="Unassembled WGS sequence"/>
</dbReference>
<comment type="caution">
    <text evidence="1">The sequence shown here is derived from an EMBL/GenBank/DDBJ whole genome shotgun (WGS) entry which is preliminary data.</text>
</comment>
<name>A0ABQ4CHW1_9ACTN</name>
<gene>
    <name evidence="1" type="ORF">Asi02nite_01010</name>
</gene>
<organism evidence="1 2">
    <name type="scientific">Asanoa siamensis</name>
    <dbReference type="NCBI Taxonomy" id="926357"/>
    <lineage>
        <taxon>Bacteria</taxon>
        <taxon>Bacillati</taxon>
        <taxon>Actinomycetota</taxon>
        <taxon>Actinomycetes</taxon>
        <taxon>Micromonosporales</taxon>
        <taxon>Micromonosporaceae</taxon>
        <taxon>Asanoa</taxon>
    </lineage>
</organism>
<reference evidence="1 2" key="1">
    <citation type="submission" date="2021-01" db="EMBL/GenBank/DDBJ databases">
        <title>Whole genome shotgun sequence of Asanoa siamensis NBRC 107932.</title>
        <authorList>
            <person name="Komaki H."/>
            <person name="Tamura T."/>
        </authorList>
    </citation>
    <scope>NUCLEOTIDE SEQUENCE [LARGE SCALE GENOMIC DNA]</scope>
    <source>
        <strain evidence="1 2">NBRC 107932</strain>
    </source>
</reference>
<dbReference type="EMBL" id="BONE01000001">
    <property type="protein sequence ID" value="GIF70583.1"/>
    <property type="molecule type" value="Genomic_DNA"/>
</dbReference>
<dbReference type="InterPro" id="IPR053847">
    <property type="entry name" value="DUF6928"/>
</dbReference>
<evidence type="ECO:0000313" key="1">
    <source>
        <dbReference type="EMBL" id="GIF70583.1"/>
    </source>
</evidence>
<evidence type="ECO:0000313" key="2">
    <source>
        <dbReference type="Proteomes" id="UP000604117"/>
    </source>
</evidence>
<sequence length="308" mass="33368">MGAKTALLMYADGDAAQALRHAVAPDRTATEALVRRLLPGLAFEAVDDGTLDRHVNPPDGILYAGVFPGLTVICSAQLGELQPGSLRPGWLAEGAGRRVILHSMHSASDFLGFAVWDTDGKLERALCLNPDQGIVEDEGARLPFEEPYWAGLRPVEDDEEPYPLPFHPLELGEDALAALCGFVVEGNPPAGMPDAARVPLAAFRLRAPKLTLKRSPGRPIPQPSALDVETHVGRLGNGLDVLILDLDGDNFLRAAADNPAGPFRVERREGDPNLHFRCDVTSRAEVADIFRGYHEAQDGWGDHDWKQT</sequence>
<keyword evidence="2" id="KW-1185">Reference proteome</keyword>
<dbReference type="RefSeq" id="WP_203710048.1">
    <property type="nucleotide sequence ID" value="NZ_BONE01000001.1"/>
</dbReference>
<dbReference type="Pfam" id="PF21997">
    <property type="entry name" value="DUF6928"/>
    <property type="match status" value="1"/>
</dbReference>
<accession>A0ABQ4CHW1</accession>